<dbReference type="PROSITE" id="PS00108">
    <property type="entry name" value="PROTEIN_KINASE_ST"/>
    <property type="match status" value="1"/>
</dbReference>
<dbReference type="InterPro" id="IPR011009">
    <property type="entry name" value="Kinase-like_dom_sf"/>
</dbReference>
<dbReference type="PROSITE" id="PS50042">
    <property type="entry name" value="CNMP_BINDING_3"/>
    <property type="match status" value="2"/>
</dbReference>
<dbReference type="Pfam" id="PF00027">
    <property type="entry name" value="cNMP_binding"/>
    <property type="match status" value="2"/>
</dbReference>
<feature type="domain" description="Cyclic nucleotide-binding" evidence="11">
    <location>
        <begin position="437"/>
        <end position="547"/>
    </location>
</feature>
<dbReference type="InterPro" id="IPR011992">
    <property type="entry name" value="EF-hand-dom_pair"/>
</dbReference>
<dbReference type="PANTHER" id="PTHR24349">
    <property type="entry name" value="SERINE/THREONINE-PROTEIN KINASE"/>
    <property type="match status" value="1"/>
</dbReference>
<dbReference type="InterPro" id="IPR050205">
    <property type="entry name" value="CDPK_Ser/Thr_kinases"/>
</dbReference>
<keyword evidence="3" id="KW-0140">cGMP</keyword>
<evidence type="ECO:0000256" key="1">
    <source>
        <dbReference type="ARBA" id="ARBA00001946"/>
    </source>
</evidence>
<dbReference type="GO" id="GO:0005524">
    <property type="term" value="F:ATP binding"/>
    <property type="evidence" value="ECO:0007669"/>
    <property type="project" value="UniProtKB-KW"/>
</dbReference>
<evidence type="ECO:0000313" key="13">
    <source>
        <dbReference type="EMBL" id="OQS02193.1"/>
    </source>
</evidence>
<evidence type="ECO:0000259" key="11">
    <source>
        <dbReference type="PROSITE" id="PS50042"/>
    </source>
</evidence>
<keyword evidence="8" id="KW-0142">cGMP-binding</keyword>
<comment type="caution">
    <text evidence="13">The sequence shown here is derived from an EMBL/GenBank/DDBJ whole genome shotgun (WGS) entry which is preliminary data.</text>
</comment>
<dbReference type="Gene3D" id="1.10.238.10">
    <property type="entry name" value="EF-hand"/>
    <property type="match status" value="1"/>
</dbReference>
<evidence type="ECO:0000256" key="2">
    <source>
        <dbReference type="ARBA" id="ARBA00022527"/>
    </source>
</evidence>
<dbReference type="GO" id="GO:0004674">
    <property type="term" value="F:protein serine/threonine kinase activity"/>
    <property type="evidence" value="ECO:0007669"/>
    <property type="project" value="UniProtKB-KW"/>
</dbReference>
<name>A0A1V9ZVY9_9STRA</name>
<protein>
    <submittedName>
        <fullName evidence="13">Kinase</fullName>
    </submittedName>
</protein>
<evidence type="ECO:0000256" key="7">
    <source>
        <dbReference type="ARBA" id="ARBA00022840"/>
    </source>
</evidence>
<evidence type="ECO:0000256" key="4">
    <source>
        <dbReference type="ARBA" id="ARBA00022679"/>
    </source>
</evidence>
<evidence type="ECO:0000259" key="12">
    <source>
        <dbReference type="PROSITE" id="PS50222"/>
    </source>
</evidence>
<evidence type="ECO:0000256" key="6">
    <source>
        <dbReference type="ARBA" id="ARBA00022777"/>
    </source>
</evidence>
<dbReference type="Pfam" id="PF00069">
    <property type="entry name" value="Pkinase"/>
    <property type="match status" value="1"/>
</dbReference>
<dbReference type="FunFam" id="1.10.510.10:FF:000571">
    <property type="entry name" value="Maternal embryonic leucine zipper kinase"/>
    <property type="match status" value="1"/>
</dbReference>
<dbReference type="OrthoDB" id="63830at2759"/>
<evidence type="ECO:0000313" key="14">
    <source>
        <dbReference type="Proteomes" id="UP000243217"/>
    </source>
</evidence>
<dbReference type="Gene3D" id="1.10.510.10">
    <property type="entry name" value="Transferase(Phosphotransferase) domain 1"/>
    <property type="match status" value="1"/>
</dbReference>
<dbReference type="PROSITE" id="PS50011">
    <property type="entry name" value="PROTEIN_KINASE_DOM"/>
    <property type="match status" value="1"/>
</dbReference>
<dbReference type="SUPFAM" id="SSF51206">
    <property type="entry name" value="cAMP-binding domain-like"/>
    <property type="match status" value="2"/>
</dbReference>
<dbReference type="SUPFAM" id="SSF56112">
    <property type="entry name" value="Protein kinase-like (PK-like)"/>
    <property type="match status" value="1"/>
</dbReference>
<evidence type="ECO:0000256" key="5">
    <source>
        <dbReference type="ARBA" id="ARBA00022741"/>
    </source>
</evidence>
<dbReference type="CDD" id="cd05117">
    <property type="entry name" value="STKc_CAMK"/>
    <property type="match status" value="1"/>
</dbReference>
<keyword evidence="2" id="KW-0723">Serine/threonine-protein kinase</keyword>
<dbReference type="AlphaFoldDB" id="A0A1V9ZVY9"/>
<feature type="domain" description="Protein kinase" evidence="10">
    <location>
        <begin position="54"/>
        <end position="315"/>
    </location>
</feature>
<feature type="domain" description="EF-hand" evidence="12">
    <location>
        <begin position="381"/>
        <end position="416"/>
    </location>
</feature>
<dbReference type="InterPro" id="IPR000719">
    <property type="entry name" value="Prot_kinase_dom"/>
</dbReference>
<dbReference type="EMBL" id="JNBS01001197">
    <property type="protein sequence ID" value="OQS02193.1"/>
    <property type="molecule type" value="Genomic_DNA"/>
</dbReference>
<dbReference type="InterPro" id="IPR014710">
    <property type="entry name" value="RmlC-like_jellyroll"/>
</dbReference>
<dbReference type="PROSITE" id="PS50222">
    <property type="entry name" value="EF_HAND_2"/>
    <property type="match status" value="1"/>
</dbReference>
<dbReference type="SMART" id="SM00100">
    <property type="entry name" value="cNMP"/>
    <property type="match status" value="2"/>
</dbReference>
<dbReference type="GO" id="GO:0005509">
    <property type="term" value="F:calcium ion binding"/>
    <property type="evidence" value="ECO:0007669"/>
    <property type="project" value="InterPro"/>
</dbReference>
<dbReference type="SMART" id="SM00220">
    <property type="entry name" value="S_TKc"/>
    <property type="match status" value="1"/>
</dbReference>
<reference evidence="13 14" key="1">
    <citation type="journal article" date="2014" name="Genome Biol. Evol.">
        <title>The secreted proteins of Achlya hypogyna and Thraustotheca clavata identify the ancestral oomycete secretome and reveal gene acquisitions by horizontal gene transfer.</title>
        <authorList>
            <person name="Misner I."/>
            <person name="Blouin N."/>
            <person name="Leonard G."/>
            <person name="Richards T.A."/>
            <person name="Lane C.E."/>
        </authorList>
    </citation>
    <scope>NUCLEOTIDE SEQUENCE [LARGE SCALE GENOMIC DNA]</scope>
    <source>
        <strain evidence="13 14">ATCC 34112</strain>
    </source>
</reference>
<feature type="domain" description="Cyclic nucleotide-binding" evidence="11">
    <location>
        <begin position="581"/>
        <end position="664"/>
    </location>
</feature>
<accession>A0A1V9ZVY9</accession>
<evidence type="ECO:0000256" key="8">
    <source>
        <dbReference type="ARBA" id="ARBA00022992"/>
    </source>
</evidence>
<dbReference type="SUPFAM" id="SSF47473">
    <property type="entry name" value="EF-hand"/>
    <property type="match status" value="1"/>
</dbReference>
<dbReference type="Proteomes" id="UP000243217">
    <property type="component" value="Unassembled WGS sequence"/>
</dbReference>
<dbReference type="InterPro" id="IPR000595">
    <property type="entry name" value="cNMP-bd_dom"/>
</dbReference>
<keyword evidence="6 13" id="KW-0418">Kinase</keyword>
<comment type="cofactor">
    <cofactor evidence="1">
        <name>Mg(2+)</name>
        <dbReference type="ChEBI" id="CHEBI:18420"/>
    </cofactor>
</comment>
<evidence type="ECO:0000256" key="3">
    <source>
        <dbReference type="ARBA" id="ARBA00022535"/>
    </source>
</evidence>
<keyword evidence="4" id="KW-0808">Transferase</keyword>
<dbReference type="InterPro" id="IPR002048">
    <property type="entry name" value="EF_hand_dom"/>
</dbReference>
<dbReference type="InterPro" id="IPR018490">
    <property type="entry name" value="cNMP-bd_dom_sf"/>
</dbReference>
<dbReference type="CDD" id="cd00038">
    <property type="entry name" value="CAP_ED"/>
    <property type="match status" value="2"/>
</dbReference>
<dbReference type="InterPro" id="IPR008271">
    <property type="entry name" value="Ser/Thr_kinase_AS"/>
</dbReference>
<proteinExistence type="inferred from homology"/>
<keyword evidence="14" id="KW-1185">Reference proteome</keyword>
<gene>
    <name evidence="13" type="ORF">THRCLA_05406</name>
</gene>
<evidence type="ECO:0000256" key="9">
    <source>
        <dbReference type="ARBA" id="ARBA00024334"/>
    </source>
</evidence>
<dbReference type="STRING" id="74557.A0A1V9ZVY9"/>
<comment type="similarity">
    <text evidence="9">Belongs to the protein kinase superfamily. Ser/Thr protein kinase family. CDPK subfamily.</text>
</comment>
<dbReference type="Gene3D" id="2.60.120.10">
    <property type="entry name" value="Jelly Rolls"/>
    <property type="match status" value="2"/>
</dbReference>
<dbReference type="GO" id="GO:0030553">
    <property type="term" value="F:cGMP binding"/>
    <property type="evidence" value="ECO:0007669"/>
    <property type="project" value="UniProtKB-KW"/>
</dbReference>
<organism evidence="13 14">
    <name type="scientific">Thraustotheca clavata</name>
    <dbReference type="NCBI Taxonomy" id="74557"/>
    <lineage>
        <taxon>Eukaryota</taxon>
        <taxon>Sar</taxon>
        <taxon>Stramenopiles</taxon>
        <taxon>Oomycota</taxon>
        <taxon>Saprolegniomycetes</taxon>
        <taxon>Saprolegniales</taxon>
        <taxon>Achlyaceae</taxon>
        <taxon>Thraustotheca</taxon>
    </lineage>
</organism>
<evidence type="ECO:0000259" key="10">
    <source>
        <dbReference type="PROSITE" id="PS50011"/>
    </source>
</evidence>
<keyword evidence="7" id="KW-0067">ATP-binding</keyword>
<sequence>MLSILPVLRERCQAEDSSVPLHAFVALILSAASTAAYQQPRQQIVGDNIHEDYELSNEIIGEGGFCVVRKGKNKKTGEFVAVKEMSKQMTSSKHGDRDFWAEVDMLRIAGTHENIMSLRGVYESQTSWYIVQELATGGELFDHLVANGAYSEKMASNALRDLCQAMYHLHRKGIVHGDVKPENIMLRGDHLCLVDFGVSYRIGERSSDLPIVGTPAYCAPEAFLKKDHSSLGPQSDMFALGIVLYILLCGCHPFDTYNTLTDQEISRRIVRGQFNTQSRAWRRVSKDAQDLIRKLLCVDPTKRLTAIEALQHSWLTSDKVSAIPMPKSAINLKRFQRGRRRLRASILAVLLQAPTQSTEDNLEPSPQLVRGVSSNPETAAEKAAMVASTLSVFDQDGKGYISDADLRRVAAQLGKKLSDNDIREMLTAATGDPEISTPKKLSYDDVKLAICSLRSAVYNKDDVISNEGDVDHHFYVLMEGQVKVTCANPIVANSSPLPLRTLDSGDYFGVMELLAPDGKIHPRISSYECSSSTCKVLKLLKEDFASVSGVYKMLDDFFQSHAQDQAHVQMIKSIEDAHGKIQHVMFSAGDFVYKEGDKRDSYYIIAEGSVDVIMNGVVVETLTEGDYFPLSVSGEANVIRRANVQCRTDTVLVEIKGDVFRNFLSSYRFLTAYFQDQAKQRNFVI</sequence>
<feature type="non-terminal residue" evidence="13">
    <location>
        <position position="685"/>
    </location>
</feature>
<keyword evidence="5" id="KW-0547">Nucleotide-binding</keyword>